<keyword evidence="1" id="KW-1133">Transmembrane helix</keyword>
<protein>
    <submittedName>
        <fullName evidence="2">Uncharacterized protein</fullName>
    </submittedName>
</protein>
<evidence type="ECO:0000313" key="3">
    <source>
        <dbReference type="Proteomes" id="UP001580346"/>
    </source>
</evidence>
<keyword evidence="1" id="KW-0812">Transmembrane</keyword>
<evidence type="ECO:0000313" key="2">
    <source>
        <dbReference type="EMBL" id="MFB5268190.1"/>
    </source>
</evidence>
<evidence type="ECO:0000256" key="1">
    <source>
        <dbReference type="SAM" id="Phobius"/>
    </source>
</evidence>
<keyword evidence="1" id="KW-0472">Membrane</keyword>
<keyword evidence="3" id="KW-1185">Reference proteome</keyword>
<proteinExistence type="predicted"/>
<name>A0ABV5AVF6_9BACL</name>
<gene>
    <name evidence="2" type="ORF">ACE41H_15590</name>
</gene>
<accession>A0ABV5AVF6</accession>
<organism evidence="2 3">
    <name type="scientific">Paenibacillus enshidis</name>
    <dbReference type="NCBI Taxonomy" id="1458439"/>
    <lineage>
        <taxon>Bacteria</taxon>
        <taxon>Bacillati</taxon>
        <taxon>Bacillota</taxon>
        <taxon>Bacilli</taxon>
        <taxon>Bacillales</taxon>
        <taxon>Paenibacillaceae</taxon>
        <taxon>Paenibacillus</taxon>
    </lineage>
</organism>
<dbReference type="EMBL" id="JBHHMI010000013">
    <property type="protein sequence ID" value="MFB5268190.1"/>
    <property type="molecule type" value="Genomic_DNA"/>
</dbReference>
<sequence length="160" mass="18519">MNLIFNIAYFGILLIVLYPIISYLNTILARLMGRYLNSLFICRWKGSNTYELCFQPAYGFYYARPRSFYKKLSEAIEVFEAGYPDTILIGEMLSSVTAKRQGQIRRCHPLLLFGFKVSADLAILMNLANYRKMKFVTLIAKTHRSDAIIRYQLTGGSHYE</sequence>
<reference evidence="2 3" key="1">
    <citation type="submission" date="2024-09" db="EMBL/GenBank/DDBJ databases">
        <title>Paenibacillus zeirhizospherea sp. nov., isolated from surface of the maize (Zea mays) roots in a horticulture field, Hungary.</title>
        <authorList>
            <person name="Marton D."/>
            <person name="Farkas M."/>
            <person name="Bedics A."/>
            <person name="Toth E."/>
            <person name="Tancsics A."/>
            <person name="Boka K."/>
            <person name="Maroti G."/>
            <person name="Kriszt B."/>
            <person name="Cserhati M."/>
        </authorList>
    </citation>
    <scope>NUCLEOTIDE SEQUENCE [LARGE SCALE GENOMIC DNA]</scope>
    <source>
        <strain evidence="2 3">KCTC 33519</strain>
    </source>
</reference>
<feature type="transmembrane region" description="Helical" evidence="1">
    <location>
        <begin position="6"/>
        <end position="28"/>
    </location>
</feature>
<dbReference type="Proteomes" id="UP001580346">
    <property type="component" value="Unassembled WGS sequence"/>
</dbReference>
<comment type="caution">
    <text evidence="2">The sequence shown here is derived from an EMBL/GenBank/DDBJ whole genome shotgun (WGS) entry which is preliminary data.</text>
</comment>
<dbReference type="RefSeq" id="WP_375356344.1">
    <property type="nucleotide sequence ID" value="NZ_JBHHMI010000013.1"/>
</dbReference>